<name>A0ABS7S8K4_9MICO</name>
<reference evidence="1 2" key="1">
    <citation type="submission" date="2021-04" db="EMBL/GenBank/DDBJ databases">
        <title>Ruania sp. nov., isolated from sandy soil of mangrove forest.</title>
        <authorList>
            <person name="Ge X."/>
            <person name="Huang R."/>
            <person name="Liu W."/>
        </authorList>
    </citation>
    <scope>NUCLEOTIDE SEQUENCE [LARGE SCALE GENOMIC DNA]</scope>
    <source>
        <strain evidence="1 2">N2-46</strain>
    </source>
</reference>
<dbReference type="EMBL" id="JAGSHT010000010">
    <property type="protein sequence ID" value="MBZ2196565.1"/>
    <property type="molecule type" value="Genomic_DNA"/>
</dbReference>
<comment type="caution">
    <text evidence="1">The sequence shown here is derived from an EMBL/GenBank/DDBJ whole genome shotgun (WGS) entry which is preliminary data.</text>
</comment>
<proteinExistence type="predicted"/>
<accession>A0ABS7S8K4</accession>
<evidence type="ECO:0000313" key="2">
    <source>
        <dbReference type="Proteomes" id="UP000826651"/>
    </source>
</evidence>
<gene>
    <name evidence="1" type="ORF">KCQ71_10400</name>
</gene>
<sequence>MTAAAGADVCETGIRALSFRWSETDRQQFRSPPYPLPAGLALLIGRLDAALPAEHEAFRQGLLRSADLTPGADVPSSAHRGVYVPWSAGGGSRVMARSGLPRVLLDLLLYGVLTPADGGRLVEAAELTDLSAADRGLVVRDLLLRLVEVNLMSGDVTSAEQVAARMAPEWEYLGWREIASCHAANGDAGPFFGGWSRYDARRDRAQMQSLKTQLVQGVAVREGWQAAVGVCGDKRIGDSFLRHAFEPPAYGYDELVTVFGGDAAGVLTEVDELHCLVAAAVAESRPRPLADHRGAEDLLARIGALNPNESRQAMRARDHLLSTLYLAIGSEDTLARLRKQLRTPRLRSEARRLFTGPPDSGTRP</sequence>
<evidence type="ECO:0000313" key="1">
    <source>
        <dbReference type="EMBL" id="MBZ2196565.1"/>
    </source>
</evidence>
<keyword evidence="2" id="KW-1185">Reference proteome</keyword>
<protein>
    <submittedName>
        <fullName evidence="1">Uncharacterized protein</fullName>
    </submittedName>
</protein>
<organism evidence="1 2">
    <name type="scientific">Occultella gossypii</name>
    <dbReference type="NCBI Taxonomy" id="2800820"/>
    <lineage>
        <taxon>Bacteria</taxon>
        <taxon>Bacillati</taxon>
        <taxon>Actinomycetota</taxon>
        <taxon>Actinomycetes</taxon>
        <taxon>Micrococcales</taxon>
        <taxon>Ruaniaceae</taxon>
        <taxon>Occultella</taxon>
    </lineage>
</organism>
<dbReference type="RefSeq" id="WP_223405539.1">
    <property type="nucleotide sequence ID" value="NZ_JAGSHT010000010.1"/>
</dbReference>
<dbReference type="Proteomes" id="UP000826651">
    <property type="component" value="Unassembled WGS sequence"/>
</dbReference>